<evidence type="ECO:0000259" key="3">
    <source>
        <dbReference type="PROSITE" id="PS50110"/>
    </source>
</evidence>
<dbReference type="Proteomes" id="UP000289775">
    <property type="component" value="Unassembled WGS sequence"/>
</dbReference>
<protein>
    <submittedName>
        <fullName evidence="4">Response regulator receiver protein</fullName>
    </submittedName>
</protein>
<dbReference type="InterPro" id="IPR001789">
    <property type="entry name" value="Sig_transdc_resp-reg_receiver"/>
</dbReference>
<dbReference type="SUPFAM" id="SSF52172">
    <property type="entry name" value="CheY-like"/>
    <property type="match status" value="1"/>
</dbReference>
<dbReference type="AlphaFoldDB" id="A0A444WIT1"/>
<evidence type="ECO:0000313" key="4">
    <source>
        <dbReference type="EMBL" id="RYJ45695.1"/>
    </source>
</evidence>
<dbReference type="SMART" id="SM00448">
    <property type="entry name" value="REC"/>
    <property type="match status" value="1"/>
</dbReference>
<dbReference type="Pfam" id="PF00072">
    <property type="entry name" value="Response_reg"/>
    <property type="match status" value="1"/>
</dbReference>
<evidence type="ECO:0000256" key="2">
    <source>
        <dbReference type="PROSITE-ProRule" id="PRU00169"/>
    </source>
</evidence>
<dbReference type="OrthoDB" id="958614at2"/>
<name>A0A444WIT1_9FLAO</name>
<organism evidence="4 5">
    <name type="scientific">Flavobacterium beibuense</name>
    <dbReference type="NCBI Taxonomy" id="657326"/>
    <lineage>
        <taxon>Bacteria</taxon>
        <taxon>Pseudomonadati</taxon>
        <taxon>Bacteroidota</taxon>
        <taxon>Flavobacteriia</taxon>
        <taxon>Flavobacteriales</taxon>
        <taxon>Flavobacteriaceae</taxon>
        <taxon>Flavobacterium</taxon>
    </lineage>
</organism>
<reference evidence="4 5" key="1">
    <citation type="submission" date="2014-12" db="EMBL/GenBank/DDBJ databases">
        <title>Genome sequence of Flavobacterium beibuense RSKm HC5.</title>
        <authorList>
            <person name="Kim J.F."/>
            <person name="Song J.Y."/>
            <person name="Kwak M.-J."/>
            <person name="Lee S.-W."/>
        </authorList>
    </citation>
    <scope>NUCLEOTIDE SEQUENCE [LARGE SCALE GENOMIC DNA]</scope>
    <source>
        <strain evidence="4 5">RSKm HC5</strain>
    </source>
</reference>
<dbReference type="InterPro" id="IPR050595">
    <property type="entry name" value="Bact_response_regulator"/>
</dbReference>
<feature type="modified residue" description="4-aspartylphosphate" evidence="2">
    <location>
        <position position="59"/>
    </location>
</feature>
<comment type="caution">
    <text evidence="4">The sequence shown here is derived from an EMBL/GenBank/DDBJ whole genome shotgun (WGS) entry which is preliminary data.</text>
</comment>
<feature type="domain" description="Response regulatory" evidence="3">
    <location>
        <begin position="6"/>
        <end position="127"/>
    </location>
</feature>
<dbReference type="InterPro" id="IPR011006">
    <property type="entry name" value="CheY-like_superfamily"/>
</dbReference>
<proteinExistence type="predicted"/>
<keyword evidence="5" id="KW-1185">Reference proteome</keyword>
<keyword evidence="1 2" id="KW-0597">Phosphoprotein</keyword>
<gene>
    <name evidence="4" type="ORF">NU09_0287</name>
</gene>
<dbReference type="PANTHER" id="PTHR44591">
    <property type="entry name" value="STRESS RESPONSE REGULATOR PROTEIN 1"/>
    <property type="match status" value="1"/>
</dbReference>
<dbReference type="EMBL" id="JUIW01000001">
    <property type="protein sequence ID" value="RYJ45695.1"/>
    <property type="molecule type" value="Genomic_DNA"/>
</dbReference>
<dbReference type="GO" id="GO:0000160">
    <property type="term" value="P:phosphorelay signal transduction system"/>
    <property type="evidence" value="ECO:0007669"/>
    <property type="project" value="InterPro"/>
</dbReference>
<sequence>MENLKPIVLIDDDIDYIDLMVEAYGTLPYRNKLLIFHDSIRAYEHLVENSIAPFLVISDIIMPKMNGFELRENIQANPKFSGHMVPFVFLTGAAELPHSSNKSLAENGFFEKKSDFQDLRKTLDEIINYHYNMVEV</sequence>
<dbReference type="PANTHER" id="PTHR44591:SF3">
    <property type="entry name" value="RESPONSE REGULATORY DOMAIN-CONTAINING PROTEIN"/>
    <property type="match status" value="1"/>
</dbReference>
<dbReference type="Gene3D" id="3.40.50.2300">
    <property type="match status" value="1"/>
</dbReference>
<dbReference type="PROSITE" id="PS50110">
    <property type="entry name" value="RESPONSE_REGULATORY"/>
    <property type="match status" value="1"/>
</dbReference>
<evidence type="ECO:0000313" key="5">
    <source>
        <dbReference type="Proteomes" id="UP000289775"/>
    </source>
</evidence>
<accession>A0A444WIT1</accession>
<evidence type="ECO:0000256" key="1">
    <source>
        <dbReference type="ARBA" id="ARBA00022553"/>
    </source>
</evidence>
<dbReference type="RefSeq" id="WP_129749461.1">
    <property type="nucleotide sequence ID" value="NZ_JUIW01000001.1"/>
</dbReference>